<accession>A0A0N0DTG2</accession>
<name>A0A0N0DTG2_LEPPY</name>
<comment type="caution">
    <text evidence="2">The sequence shown here is derived from an EMBL/GenBank/DDBJ whole genome shotgun (WGS) entry which is preliminary data.</text>
</comment>
<organism evidence="2 3">
    <name type="scientific">Leptomonas pyrrhocoris</name>
    <name type="common">Firebug parasite</name>
    <dbReference type="NCBI Taxonomy" id="157538"/>
    <lineage>
        <taxon>Eukaryota</taxon>
        <taxon>Discoba</taxon>
        <taxon>Euglenozoa</taxon>
        <taxon>Kinetoplastea</taxon>
        <taxon>Metakinetoplastina</taxon>
        <taxon>Trypanosomatida</taxon>
        <taxon>Trypanosomatidae</taxon>
        <taxon>Leishmaniinae</taxon>
        <taxon>Leptomonas</taxon>
    </lineage>
</organism>
<dbReference type="CDD" id="cd22990">
    <property type="entry name" value="mt-LAF21-like"/>
    <property type="match status" value="1"/>
</dbReference>
<keyword evidence="3" id="KW-1185">Reference proteome</keyword>
<dbReference type="OMA" id="YSQRIAF"/>
<protein>
    <submittedName>
        <fullName evidence="2">Uncharacterized protein</fullName>
    </submittedName>
</protein>
<dbReference type="VEuPathDB" id="TriTrypDB:LpyrH10_17_1800"/>
<dbReference type="EMBL" id="LGTL01000017">
    <property type="protein sequence ID" value="KPA77384.1"/>
    <property type="molecule type" value="Genomic_DNA"/>
</dbReference>
<gene>
    <name evidence="2" type="ORF">ABB37_07248</name>
</gene>
<dbReference type="Proteomes" id="UP000037923">
    <property type="component" value="Unassembled WGS sequence"/>
</dbReference>
<evidence type="ECO:0000313" key="3">
    <source>
        <dbReference type="Proteomes" id="UP000037923"/>
    </source>
</evidence>
<dbReference type="OrthoDB" id="270128at2759"/>
<dbReference type="RefSeq" id="XP_015655823.1">
    <property type="nucleotide sequence ID" value="XM_015805817.1"/>
</dbReference>
<dbReference type="AlphaFoldDB" id="A0A0N0DTG2"/>
<reference evidence="2 3" key="1">
    <citation type="submission" date="2015-07" db="EMBL/GenBank/DDBJ databases">
        <title>High-quality genome of monoxenous trypanosomatid Leptomonas pyrrhocoris.</title>
        <authorList>
            <person name="Flegontov P."/>
            <person name="Butenko A."/>
            <person name="Firsov S."/>
            <person name="Vlcek C."/>
            <person name="Logacheva M.D."/>
            <person name="Field M."/>
            <person name="Filatov D."/>
            <person name="Flegontova O."/>
            <person name="Gerasimov E."/>
            <person name="Jackson A.P."/>
            <person name="Kelly S."/>
            <person name="Opperdoes F."/>
            <person name="O'Reilly A."/>
            <person name="Votypka J."/>
            <person name="Yurchenko V."/>
            <person name="Lukes J."/>
        </authorList>
    </citation>
    <scope>NUCLEOTIDE SEQUENCE [LARGE SCALE GENOMIC DNA]</scope>
    <source>
        <strain evidence="2">H10</strain>
    </source>
</reference>
<sequence>MFFKRTTILQRPYQQVAFSKRTQGGGVNVNKGALTKHELGDSFTEPGVYRNRSNVTAVLKTHRKERRLLNEEHQRNLMETLKLDANTEEALRSGRRLPQTAAEMQAVRSSDDAVAAAASDTGDYSTTMRNLMRREVDRRDHVADKFAQPPTSREFYQLFRRLRANDDDEETIEAHHKRLVEEHGVYPTSRMDAFMLDDDTYFPDWVHALPYNIRDRVKYGSLGLTEEDEALRVRLARMPRDARLRDWTRLKKAKEYRAAAEETLTLAELRDIRQGKRRFHWLQRKRQKRAATLRRMAMRKPEGYEQWPSSVTDFSQRIAFIAQHVENGLQTRGQWPLSQDALTKAKIQRRQDEAQRTFLMTAEEKKLSRTAGSGGNMHGGMHELLHALDSPEKRYKRLSRKAYANRVNAIVHGDQDEHGRKYRKLHNLATRRARPYDSLAEMALEKEVRKEPLVNVSGLHHTDDEHWGQHQKSWVDGMPSTRYGT</sequence>
<proteinExistence type="predicted"/>
<evidence type="ECO:0000256" key="1">
    <source>
        <dbReference type="SAM" id="MobiDB-lite"/>
    </source>
</evidence>
<dbReference type="GeneID" id="26907534"/>
<evidence type="ECO:0000313" key="2">
    <source>
        <dbReference type="EMBL" id="KPA77384.1"/>
    </source>
</evidence>
<feature type="region of interest" description="Disordered" evidence="1">
    <location>
        <begin position="460"/>
        <end position="485"/>
    </location>
</feature>